<keyword evidence="1" id="KW-0547">Nucleotide-binding</keyword>
<dbReference type="GO" id="GO:0005524">
    <property type="term" value="F:ATP binding"/>
    <property type="evidence" value="ECO:0007669"/>
    <property type="project" value="UniProtKB-KW"/>
</dbReference>
<sequence length="604" mass="66955">MTDKGASARAQDYDRWTSLPEAFFEVAARESDRPFLWSKRNGSWQSSSYAEVARQVRALSLGLRALGLERGERVVLVSESRPEFLIADLAIMAAGAITVPAYTTNTEADHAHILEDSEAAMAVVSTRSLAQPLMAPAERAPDCRLVVAIEDIGDEAHRDIPVHYWQVVLEQGGQQPDDVDERVAAIGRDDVACFIYTSGTGGAPKGVMLTHGNLLSNGKMAFQLLSMLGLEENESFLSFLPLSHAYEHTAGQFFPMTIGAQIYYSRGVEHLSGELGEVRPTIMTAVPRLYESLYQRIIRGVNKASPLRRKMFQRALDLGRKRYHGKRLGPLEWVQDRVLDKLVRDKVRDRFGGRLKGMISGGAALNPDIGIFFQALGLRILQGYGQTEAAPIISCNPPDKPKLDSVGPPLVGVEARLASDGELLVRGPMVMKGYWRMPEHTAETIVDGWLHTGDLATIDDDGYIRITDRKKDIVVLSGGDTLSPARVEGFLTRQPEIGQAMVYGDKRPHLVALLVPDEEFAVEWAKSHGKPCDLAQLSADEEFRGVMQEAIRRVNLEVAQSEKVRRFAVAPEAFTVANDMMTPTLKIRRHRIREAYGPKLEELY</sequence>
<keyword evidence="6" id="KW-1185">Reference proteome</keyword>
<dbReference type="Gene3D" id="3.30.300.30">
    <property type="match status" value="1"/>
</dbReference>
<dbReference type="CDD" id="cd05907">
    <property type="entry name" value="VL_LC_FACS_like"/>
    <property type="match status" value="1"/>
</dbReference>
<dbReference type="InterPro" id="IPR000873">
    <property type="entry name" value="AMP-dep_synth/lig_dom"/>
</dbReference>
<dbReference type="Pfam" id="PF23562">
    <property type="entry name" value="AMP-binding_C_3"/>
    <property type="match status" value="1"/>
</dbReference>
<dbReference type="AlphaFoldDB" id="A0A369TCP0"/>
<accession>A0A369TCP0</accession>
<dbReference type="PANTHER" id="PTHR43272:SF33">
    <property type="entry name" value="AMP-BINDING DOMAIN-CONTAINING PROTEIN-RELATED"/>
    <property type="match status" value="1"/>
</dbReference>
<evidence type="ECO:0000259" key="4">
    <source>
        <dbReference type="Pfam" id="PF00501"/>
    </source>
</evidence>
<keyword evidence="2" id="KW-0067">ATP-binding</keyword>
<dbReference type="RefSeq" id="WP_114582171.1">
    <property type="nucleotide sequence ID" value="NZ_QPMH01000008.1"/>
</dbReference>
<name>A0A369TCP0_9PROT</name>
<evidence type="ECO:0000256" key="2">
    <source>
        <dbReference type="ARBA" id="ARBA00022840"/>
    </source>
</evidence>
<keyword evidence="5" id="KW-0436">Ligase</keyword>
<comment type="caution">
    <text evidence="5">The sequence shown here is derived from an EMBL/GenBank/DDBJ whole genome shotgun (WGS) entry which is preliminary data.</text>
</comment>
<dbReference type="InterPro" id="IPR045851">
    <property type="entry name" value="AMP-bd_C_sf"/>
</dbReference>
<organism evidence="5 6">
    <name type="scientific">Ferruginivarius sediminum</name>
    <dbReference type="NCBI Taxonomy" id="2661937"/>
    <lineage>
        <taxon>Bacteria</taxon>
        <taxon>Pseudomonadati</taxon>
        <taxon>Pseudomonadota</taxon>
        <taxon>Alphaproteobacteria</taxon>
        <taxon>Rhodospirillales</taxon>
        <taxon>Rhodospirillaceae</taxon>
        <taxon>Ferruginivarius</taxon>
    </lineage>
</organism>
<dbReference type="InterPro" id="IPR042099">
    <property type="entry name" value="ANL_N_sf"/>
</dbReference>
<comment type="catalytic activity">
    <reaction evidence="3">
        <text>a long-chain fatty acid + ATP + CoA = a long-chain fatty acyl-CoA + AMP + diphosphate</text>
        <dbReference type="Rhea" id="RHEA:15421"/>
        <dbReference type="ChEBI" id="CHEBI:30616"/>
        <dbReference type="ChEBI" id="CHEBI:33019"/>
        <dbReference type="ChEBI" id="CHEBI:57287"/>
        <dbReference type="ChEBI" id="CHEBI:57560"/>
        <dbReference type="ChEBI" id="CHEBI:83139"/>
        <dbReference type="ChEBI" id="CHEBI:456215"/>
        <dbReference type="EC" id="6.2.1.3"/>
    </reaction>
    <physiologicalReaction direction="left-to-right" evidence="3">
        <dbReference type="Rhea" id="RHEA:15422"/>
    </physiologicalReaction>
</comment>
<dbReference type="GO" id="GO:0016020">
    <property type="term" value="C:membrane"/>
    <property type="evidence" value="ECO:0007669"/>
    <property type="project" value="TreeGrafter"/>
</dbReference>
<proteinExistence type="predicted"/>
<gene>
    <name evidence="5" type="ORF">DRB17_10600</name>
</gene>
<dbReference type="EMBL" id="QPMH01000008">
    <property type="protein sequence ID" value="RDD61927.1"/>
    <property type="molecule type" value="Genomic_DNA"/>
</dbReference>
<dbReference type="GO" id="GO:0004467">
    <property type="term" value="F:long-chain fatty acid-CoA ligase activity"/>
    <property type="evidence" value="ECO:0007669"/>
    <property type="project" value="UniProtKB-EC"/>
</dbReference>
<dbReference type="PANTHER" id="PTHR43272">
    <property type="entry name" value="LONG-CHAIN-FATTY-ACID--COA LIGASE"/>
    <property type="match status" value="1"/>
</dbReference>
<protein>
    <submittedName>
        <fullName evidence="5">Long-chain fatty acid--CoA ligase</fullName>
    </submittedName>
</protein>
<evidence type="ECO:0000313" key="5">
    <source>
        <dbReference type="EMBL" id="RDD61927.1"/>
    </source>
</evidence>
<dbReference type="Proteomes" id="UP000253941">
    <property type="component" value="Unassembled WGS sequence"/>
</dbReference>
<dbReference type="Gene3D" id="3.40.50.12780">
    <property type="entry name" value="N-terminal domain of ligase-like"/>
    <property type="match status" value="1"/>
</dbReference>
<evidence type="ECO:0000256" key="3">
    <source>
        <dbReference type="ARBA" id="ARBA00024484"/>
    </source>
</evidence>
<feature type="domain" description="AMP-dependent synthetase/ligase" evidence="4">
    <location>
        <begin position="23"/>
        <end position="435"/>
    </location>
</feature>
<evidence type="ECO:0000256" key="1">
    <source>
        <dbReference type="ARBA" id="ARBA00022741"/>
    </source>
</evidence>
<dbReference type="Pfam" id="PF00501">
    <property type="entry name" value="AMP-binding"/>
    <property type="match status" value="1"/>
</dbReference>
<dbReference type="SUPFAM" id="SSF56801">
    <property type="entry name" value="Acetyl-CoA synthetase-like"/>
    <property type="match status" value="1"/>
</dbReference>
<reference evidence="5 6" key="1">
    <citation type="submission" date="2018-07" db="EMBL/GenBank/DDBJ databases">
        <title>Venubactetium sediminum gen. nov., sp. nov., isolated from a marine solar saltern.</title>
        <authorList>
            <person name="Wang S."/>
        </authorList>
    </citation>
    <scope>NUCLEOTIDE SEQUENCE [LARGE SCALE GENOMIC DNA]</scope>
    <source>
        <strain evidence="5 6">WD2A32</strain>
    </source>
</reference>
<evidence type="ECO:0000313" key="6">
    <source>
        <dbReference type="Proteomes" id="UP000253941"/>
    </source>
</evidence>